<dbReference type="EMBL" id="JAGYPG010000001">
    <property type="protein sequence ID" value="MBS4193782.1"/>
    <property type="molecule type" value="Genomic_DNA"/>
</dbReference>
<proteinExistence type="predicted"/>
<feature type="domain" description="Xylose isomerase-like TIM barrel" evidence="1">
    <location>
        <begin position="25"/>
        <end position="247"/>
    </location>
</feature>
<dbReference type="InterPro" id="IPR013022">
    <property type="entry name" value="Xyl_isomerase-like_TIM-brl"/>
</dbReference>
<dbReference type="PANTHER" id="PTHR12110">
    <property type="entry name" value="HYDROXYPYRUVATE ISOMERASE"/>
    <property type="match status" value="1"/>
</dbReference>
<dbReference type="PANTHER" id="PTHR12110:SF41">
    <property type="entry name" value="INOSOSE DEHYDRATASE"/>
    <property type="match status" value="1"/>
</dbReference>
<evidence type="ECO:0000313" key="2">
    <source>
        <dbReference type="EMBL" id="MBS4193782.1"/>
    </source>
</evidence>
<evidence type="ECO:0000313" key="3">
    <source>
        <dbReference type="Proteomes" id="UP000681414"/>
    </source>
</evidence>
<sequence length="252" mass="28384">MGKAALQLYSVRQAAEKDFLGTVGKVADMGYEAIQFAGYFNTPAHELKQLLDEKGITVAGSHIMLDAFKEEQLAETFKYNREIGNDLLIVPAIAPQYRDSEDAWKRTAEEFNKIGQACKEEGFTFAYHNHNFEFETFGGTTGFDLLFGNSDPEVVKIELDCYWATFAELDPLGLINQYGNRVVSLHLKDMTVENGKKRSIEIGSGSLDLESLLNVGTKNDVKWFIIEQEQFDGDPMESSKVNIKNLKKLMEK</sequence>
<evidence type="ECO:0000259" key="1">
    <source>
        <dbReference type="Pfam" id="PF01261"/>
    </source>
</evidence>
<dbReference type="Proteomes" id="UP000681414">
    <property type="component" value="Unassembled WGS sequence"/>
</dbReference>
<reference evidence="2 3" key="1">
    <citation type="submission" date="2021-05" db="EMBL/GenBank/DDBJ databases">
        <title>Novel Bacillus species.</title>
        <authorList>
            <person name="Liu G."/>
        </authorList>
    </citation>
    <scope>NUCLEOTIDE SEQUENCE [LARGE SCALE GENOMIC DNA]</scope>
    <source>
        <strain evidence="3">FJAT-49780</strain>
    </source>
</reference>
<name>A0A942TC71_9BACI</name>
<keyword evidence="3" id="KW-1185">Reference proteome</keyword>
<dbReference type="InterPro" id="IPR036237">
    <property type="entry name" value="Xyl_isomerase-like_sf"/>
</dbReference>
<dbReference type="Gene3D" id="3.20.20.150">
    <property type="entry name" value="Divalent-metal-dependent TIM barrel enzymes"/>
    <property type="match status" value="1"/>
</dbReference>
<protein>
    <submittedName>
        <fullName evidence="2">Sugar phosphate isomerase/epimerase</fullName>
    </submittedName>
</protein>
<dbReference type="SUPFAM" id="SSF51658">
    <property type="entry name" value="Xylose isomerase-like"/>
    <property type="match status" value="1"/>
</dbReference>
<dbReference type="Pfam" id="PF01261">
    <property type="entry name" value="AP_endonuc_2"/>
    <property type="match status" value="1"/>
</dbReference>
<dbReference type="AlphaFoldDB" id="A0A942TC71"/>
<gene>
    <name evidence="2" type="ORF">KHA97_01690</name>
</gene>
<keyword evidence="2" id="KW-0413">Isomerase</keyword>
<organism evidence="2 3">
    <name type="scientific">Lederbergia citri</name>
    <dbReference type="NCBI Taxonomy" id="2833580"/>
    <lineage>
        <taxon>Bacteria</taxon>
        <taxon>Bacillati</taxon>
        <taxon>Bacillota</taxon>
        <taxon>Bacilli</taxon>
        <taxon>Bacillales</taxon>
        <taxon>Bacillaceae</taxon>
        <taxon>Lederbergia</taxon>
    </lineage>
</organism>
<accession>A0A942TC71</accession>
<comment type="caution">
    <text evidence="2">The sequence shown here is derived from an EMBL/GenBank/DDBJ whole genome shotgun (WGS) entry which is preliminary data.</text>
</comment>
<dbReference type="RefSeq" id="WP_213123024.1">
    <property type="nucleotide sequence ID" value="NZ_JAGYPG010000001.1"/>
</dbReference>
<dbReference type="GO" id="GO:0016853">
    <property type="term" value="F:isomerase activity"/>
    <property type="evidence" value="ECO:0007669"/>
    <property type="project" value="UniProtKB-KW"/>
</dbReference>
<dbReference type="InterPro" id="IPR050312">
    <property type="entry name" value="IolE/XylAMocC-like"/>
</dbReference>